<dbReference type="Gene3D" id="1.10.287.410">
    <property type="match status" value="1"/>
</dbReference>
<reference evidence="12 13" key="1">
    <citation type="submission" date="2016-02" db="EMBL/GenBank/DDBJ databases">
        <title>Complete genome sequence and transcriptome regulation of the pentose utilising yeast Sugiyamaella lignohabitans.</title>
        <authorList>
            <person name="Bellasio M."/>
            <person name="Peymann A."/>
            <person name="Valli M."/>
            <person name="Sipitzky M."/>
            <person name="Graf A."/>
            <person name="Sauer M."/>
            <person name="Marx H."/>
            <person name="Mattanovich D."/>
        </authorList>
    </citation>
    <scope>NUCLEOTIDE SEQUENCE [LARGE SCALE GENOMIC DNA]</scope>
    <source>
        <strain evidence="12 13">CBS 10342</strain>
    </source>
</reference>
<feature type="chain" id="PRO_5007749093" description="Carboxypeptidase" evidence="11">
    <location>
        <begin position="20"/>
        <end position="539"/>
    </location>
</feature>
<evidence type="ECO:0000256" key="11">
    <source>
        <dbReference type="RuleBase" id="RU361156"/>
    </source>
</evidence>
<dbReference type="EMBL" id="CP014500">
    <property type="protein sequence ID" value="ANB11373.1"/>
    <property type="molecule type" value="Genomic_DNA"/>
</dbReference>
<dbReference type="PRINTS" id="PR00724">
    <property type="entry name" value="CRBOXYPTASEC"/>
</dbReference>
<dbReference type="PROSITE" id="PS00560">
    <property type="entry name" value="CARBOXYPEPT_SER_HIS"/>
    <property type="match status" value="1"/>
</dbReference>
<dbReference type="InterPro" id="IPR033124">
    <property type="entry name" value="Ser_caboxypep_his_AS"/>
</dbReference>
<dbReference type="EC" id="3.4.16.-" evidence="11"/>
<name>A0A167C8Y8_9ASCO</name>
<evidence type="ECO:0000256" key="1">
    <source>
        <dbReference type="ARBA" id="ARBA00004116"/>
    </source>
</evidence>
<comment type="subcellular location">
    <subcellularLocation>
        <location evidence="1">Vacuole</location>
    </subcellularLocation>
</comment>
<evidence type="ECO:0000256" key="2">
    <source>
        <dbReference type="ARBA" id="ARBA00009431"/>
    </source>
</evidence>
<organism evidence="12 13">
    <name type="scientific">Sugiyamaella lignohabitans</name>
    <dbReference type="NCBI Taxonomy" id="796027"/>
    <lineage>
        <taxon>Eukaryota</taxon>
        <taxon>Fungi</taxon>
        <taxon>Dikarya</taxon>
        <taxon>Ascomycota</taxon>
        <taxon>Saccharomycotina</taxon>
        <taxon>Dipodascomycetes</taxon>
        <taxon>Dipodascales</taxon>
        <taxon>Trichomonascaceae</taxon>
        <taxon>Sugiyamaella</taxon>
    </lineage>
</organism>
<evidence type="ECO:0000256" key="7">
    <source>
        <dbReference type="ARBA" id="ARBA00022801"/>
    </source>
</evidence>
<evidence type="ECO:0000256" key="9">
    <source>
        <dbReference type="ARBA" id="ARBA00023180"/>
    </source>
</evidence>
<feature type="signal peptide" evidence="11">
    <location>
        <begin position="1"/>
        <end position="19"/>
    </location>
</feature>
<dbReference type="InterPro" id="IPR001563">
    <property type="entry name" value="Peptidase_S10"/>
</dbReference>
<dbReference type="Proteomes" id="UP000189580">
    <property type="component" value="Chromosome c"/>
</dbReference>
<dbReference type="AlphaFoldDB" id="A0A167C8Y8"/>
<keyword evidence="4 11" id="KW-0121">Carboxypeptidase</keyword>
<dbReference type="PANTHER" id="PTHR11802">
    <property type="entry name" value="SERINE PROTEASE FAMILY S10 SERINE CARBOXYPEPTIDASE"/>
    <property type="match status" value="1"/>
</dbReference>
<dbReference type="RefSeq" id="XP_018733850.1">
    <property type="nucleotide sequence ID" value="XM_018881241.1"/>
</dbReference>
<keyword evidence="3" id="KW-0926">Vacuole</keyword>
<dbReference type="SMR" id="A0A167C8Y8"/>
<dbReference type="InterPro" id="IPR029058">
    <property type="entry name" value="AB_hydrolase_fold"/>
</dbReference>
<dbReference type="InterPro" id="IPR018202">
    <property type="entry name" value="Ser_caboxypep_ser_AS"/>
</dbReference>
<dbReference type="PANTHER" id="PTHR11802:SF113">
    <property type="entry name" value="SERINE CARBOXYPEPTIDASE CTSA-4.1"/>
    <property type="match status" value="1"/>
</dbReference>
<keyword evidence="5 11" id="KW-0645">Protease</keyword>
<proteinExistence type="inferred from homology"/>
<evidence type="ECO:0000256" key="6">
    <source>
        <dbReference type="ARBA" id="ARBA00022729"/>
    </source>
</evidence>
<dbReference type="GO" id="GO:0031638">
    <property type="term" value="P:zymogen activation"/>
    <property type="evidence" value="ECO:0007669"/>
    <property type="project" value="UniProtKB-ARBA"/>
</dbReference>
<dbReference type="GO" id="GO:0006995">
    <property type="term" value="P:cellular response to nitrogen starvation"/>
    <property type="evidence" value="ECO:0007669"/>
    <property type="project" value="UniProtKB-ARBA"/>
</dbReference>
<keyword evidence="9" id="KW-0325">Glycoprotein</keyword>
<evidence type="ECO:0000313" key="12">
    <source>
        <dbReference type="EMBL" id="ANB11373.1"/>
    </source>
</evidence>
<dbReference type="Pfam" id="PF00450">
    <property type="entry name" value="Peptidase_S10"/>
    <property type="match status" value="1"/>
</dbReference>
<protein>
    <recommendedName>
        <fullName evidence="11">Carboxypeptidase</fullName>
        <ecNumber evidence="11">3.4.16.-</ecNumber>
    </recommendedName>
</protein>
<dbReference type="GO" id="GO:0046938">
    <property type="term" value="P:phytochelatin biosynthetic process"/>
    <property type="evidence" value="ECO:0007669"/>
    <property type="project" value="UniProtKB-ARBA"/>
</dbReference>
<dbReference type="Gene3D" id="3.40.50.1820">
    <property type="entry name" value="alpha/beta hydrolase"/>
    <property type="match status" value="1"/>
</dbReference>
<keyword evidence="6 11" id="KW-0732">Signal</keyword>
<comment type="similarity">
    <text evidence="2 11">Belongs to the peptidase S10 family.</text>
</comment>
<accession>A0A167C8Y8</accession>
<sequence>MKVLNAGLITSLAIAGTNGLSISDILDFQLPFLGGNNEIQQPELVGPSVFEQAAEYFGEPMSLEGISSEDINLISSAWDSLEKEYPDKVRKLLTPSSPRAKIKQRTDWTYHVSNEEKTPGHSLRIRSPKKLGIDTVKQYSGYLDVEEEDKHFFFWFFESRNDPANDSVVLWLNGGPGCSSMTGLLFELGPSGISKELKPVHNPYAWNNNASVIFLDQPVNVGNSYSSKSVKSTVAAGKDVYALLTLFFQQFPEYADGHDFHISGESYAGHYIPAFAKEIALHEDRNFNLTSVLIGNGITNSLIQDESYEWMACGKGGYPPVITPEQCTDLHNKWPRCEALLKICYANPSALACVPSELYCNSLMGPFQETGLNVYDIREQCGDNALCYEELDWIDQYMNLPEVKEAIGSEVEQFVSCDNTVGFQFMADGDGSKPFHQDVAFLLEAGVPVLIYAGDKDYICNWLGNQAWVNALEWTGADKFSVAPMEPWLVNGEPAGEGKNADHFTFLRVYDAGHMVPYNQPENALNMLNRWIGGDFGYK</sequence>
<evidence type="ECO:0000256" key="4">
    <source>
        <dbReference type="ARBA" id="ARBA00022645"/>
    </source>
</evidence>
<dbReference type="KEGG" id="slb:AWJ20_4182"/>
<keyword evidence="7 11" id="KW-0378">Hydrolase</keyword>
<gene>
    <name evidence="12" type="primary">PRC1</name>
    <name evidence="12" type="ORF">AWJ20_4182</name>
</gene>
<evidence type="ECO:0000256" key="8">
    <source>
        <dbReference type="ARBA" id="ARBA00023157"/>
    </source>
</evidence>
<dbReference type="FunFam" id="1.10.287.410:FF:000001">
    <property type="entry name" value="Carboxypeptidase Y"/>
    <property type="match status" value="1"/>
</dbReference>
<evidence type="ECO:0000313" key="13">
    <source>
        <dbReference type="Proteomes" id="UP000189580"/>
    </source>
</evidence>
<dbReference type="PROSITE" id="PS00131">
    <property type="entry name" value="CARBOXYPEPT_SER_SER"/>
    <property type="match status" value="1"/>
</dbReference>
<dbReference type="SUPFAM" id="SSF53474">
    <property type="entry name" value="alpha/beta-Hydrolases"/>
    <property type="match status" value="1"/>
</dbReference>
<evidence type="ECO:0000256" key="3">
    <source>
        <dbReference type="ARBA" id="ARBA00022554"/>
    </source>
</evidence>
<keyword evidence="8" id="KW-1015">Disulfide bond</keyword>
<dbReference type="GeneID" id="30036286"/>
<evidence type="ECO:0000256" key="5">
    <source>
        <dbReference type="ARBA" id="ARBA00022670"/>
    </source>
</evidence>
<dbReference type="OrthoDB" id="443318at2759"/>
<keyword evidence="13" id="KW-1185">Reference proteome</keyword>
<dbReference type="GO" id="GO:0004185">
    <property type="term" value="F:serine-type carboxypeptidase activity"/>
    <property type="evidence" value="ECO:0007669"/>
    <property type="project" value="UniProtKB-UniRule"/>
</dbReference>
<comment type="catalytic activity">
    <reaction evidence="10">
        <text>Release of a C-terminal amino acid with broad specificity.</text>
        <dbReference type="EC" id="3.4.16.5"/>
    </reaction>
</comment>
<dbReference type="GO" id="GO:0000328">
    <property type="term" value="C:fungal-type vacuole lumen"/>
    <property type="evidence" value="ECO:0007669"/>
    <property type="project" value="UniProtKB-ARBA"/>
</dbReference>
<evidence type="ECO:0000256" key="10">
    <source>
        <dbReference type="ARBA" id="ARBA00052076"/>
    </source>
</evidence>